<accession>A0A7X0J619</accession>
<evidence type="ECO:0000259" key="1">
    <source>
        <dbReference type="SMART" id="SM01248"/>
    </source>
</evidence>
<dbReference type="CDD" id="cd02978">
    <property type="entry name" value="KaiB_like"/>
    <property type="match status" value="1"/>
</dbReference>
<dbReference type="AlphaFoldDB" id="A0A7X0J619"/>
<dbReference type="EMBL" id="JACHCC010000010">
    <property type="protein sequence ID" value="MBB6501771.1"/>
    <property type="molecule type" value="Genomic_DNA"/>
</dbReference>
<dbReference type="RefSeq" id="WP_317618220.1">
    <property type="nucleotide sequence ID" value="NZ_JACHCC010000010.1"/>
</dbReference>
<gene>
    <name evidence="2" type="ORF">HDF25_003946</name>
</gene>
<proteinExistence type="predicted"/>
<dbReference type="InterPro" id="IPR039022">
    <property type="entry name" value="KaiB-like"/>
</dbReference>
<dbReference type="SUPFAM" id="SSF52833">
    <property type="entry name" value="Thioredoxin-like"/>
    <property type="match status" value="1"/>
</dbReference>
<evidence type="ECO:0000313" key="3">
    <source>
        <dbReference type="Proteomes" id="UP000521017"/>
    </source>
</evidence>
<dbReference type="InterPro" id="IPR011649">
    <property type="entry name" value="KaiB_domain"/>
</dbReference>
<name>A0A7X0J619_9SPHI</name>
<comment type="caution">
    <text evidence="2">The sequence shown here is derived from an EMBL/GenBank/DDBJ whole genome shotgun (WGS) entry which is preliminary data.</text>
</comment>
<dbReference type="Pfam" id="PF07689">
    <property type="entry name" value="KaiB"/>
    <property type="match status" value="1"/>
</dbReference>
<reference evidence="2 3" key="1">
    <citation type="submission" date="2020-08" db="EMBL/GenBank/DDBJ databases">
        <title>Genomic Encyclopedia of Type Strains, Phase IV (KMG-V): Genome sequencing to study the core and pangenomes of soil and plant-associated prokaryotes.</title>
        <authorList>
            <person name="Whitman W."/>
        </authorList>
    </citation>
    <scope>NUCLEOTIDE SEQUENCE [LARGE SCALE GENOMIC DNA]</scope>
    <source>
        <strain evidence="2 3">M2T3</strain>
    </source>
</reference>
<dbReference type="PANTHER" id="PTHR41709:SF2">
    <property type="entry name" value="CIRCADIAN CLOCK PROTEIN KAIB2"/>
    <property type="match status" value="1"/>
</dbReference>
<dbReference type="SMART" id="SM01248">
    <property type="entry name" value="KaiB"/>
    <property type="match status" value="1"/>
</dbReference>
<evidence type="ECO:0000313" key="2">
    <source>
        <dbReference type="EMBL" id="MBB6501771.1"/>
    </source>
</evidence>
<organism evidence="2 3">
    <name type="scientific">Pedobacter cryoconitis</name>
    <dbReference type="NCBI Taxonomy" id="188932"/>
    <lineage>
        <taxon>Bacteria</taxon>
        <taxon>Pseudomonadati</taxon>
        <taxon>Bacteroidota</taxon>
        <taxon>Sphingobacteriia</taxon>
        <taxon>Sphingobacteriales</taxon>
        <taxon>Sphingobacteriaceae</taxon>
        <taxon>Pedobacter</taxon>
    </lineage>
</organism>
<dbReference type="GO" id="GO:0048511">
    <property type="term" value="P:rhythmic process"/>
    <property type="evidence" value="ECO:0007669"/>
    <property type="project" value="InterPro"/>
</dbReference>
<dbReference type="Gene3D" id="3.40.30.10">
    <property type="entry name" value="Glutaredoxin"/>
    <property type="match status" value="1"/>
</dbReference>
<protein>
    <submittedName>
        <fullName evidence="2">Circadian clock protein KaiB</fullName>
    </submittedName>
</protein>
<dbReference type="InterPro" id="IPR036249">
    <property type="entry name" value="Thioredoxin-like_sf"/>
</dbReference>
<dbReference type="Proteomes" id="UP000521017">
    <property type="component" value="Unassembled WGS sequence"/>
</dbReference>
<feature type="domain" description="KaiB" evidence="1">
    <location>
        <begin position="10"/>
        <end position="91"/>
    </location>
</feature>
<sequence>MDKLIEYQLSLYITGASQNSVKAINNLKFICEKYLHGNYVLEIIDVYQLPEVAYKEQIIALPTLIKKRPAPERRLVGDLSDTLKVLSVLGITLKDIE</sequence>
<dbReference type="PANTHER" id="PTHR41709">
    <property type="entry name" value="KAIB-LIKE PROTEIN 1"/>
    <property type="match status" value="1"/>
</dbReference>